<dbReference type="InterPro" id="IPR018222">
    <property type="entry name" value="Nuclear_transport_factor_2_euk"/>
</dbReference>
<comment type="function">
    <text evidence="1">Has a role in nuclear-cytoplasmic transport of proteins and mRNAs.</text>
</comment>
<comment type="subcellular location">
    <subcellularLocation>
        <location evidence="1">Cytoplasm</location>
    </subcellularLocation>
    <subcellularLocation>
        <location evidence="1">Nucleus</location>
    </subcellularLocation>
</comment>
<gene>
    <name evidence="3" type="ORF">JOL62DRAFT_574320</name>
</gene>
<dbReference type="Proteomes" id="UP001367316">
    <property type="component" value="Unassembled WGS sequence"/>
</dbReference>
<dbReference type="InterPro" id="IPR002075">
    <property type="entry name" value="NTF2_dom"/>
</dbReference>
<dbReference type="EMBL" id="JBBPBF010000015">
    <property type="protein sequence ID" value="KAK7611084.1"/>
    <property type="molecule type" value="Genomic_DNA"/>
</dbReference>
<name>A0ABR1N8B8_9PEZI</name>
<evidence type="ECO:0000313" key="3">
    <source>
        <dbReference type="EMBL" id="KAK7611084.1"/>
    </source>
</evidence>
<keyword evidence="1" id="KW-0653">Protein transport</keyword>
<dbReference type="CDD" id="cd00780">
    <property type="entry name" value="NTF2"/>
    <property type="match status" value="1"/>
</dbReference>
<reference evidence="3 4" key="1">
    <citation type="submission" date="2024-04" db="EMBL/GenBank/DDBJ databases">
        <title>Phyllosticta paracitricarpa is synonymous to the EU quarantine fungus P. citricarpa based on phylogenomic analyses.</title>
        <authorList>
            <consortium name="Lawrence Berkeley National Laboratory"/>
            <person name="Van ingen-buijs V.A."/>
            <person name="Van westerhoven A.C."/>
            <person name="Haridas S."/>
            <person name="Skiadas P."/>
            <person name="Martin F."/>
            <person name="Groenewald J.Z."/>
            <person name="Crous P.W."/>
            <person name="Seidl M.F."/>
        </authorList>
    </citation>
    <scope>NUCLEOTIDE SEQUENCE [LARGE SCALE GENOMIC DNA]</scope>
    <source>
        <strain evidence="3 4">CBS 141358</strain>
    </source>
</reference>
<proteinExistence type="predicted"/>
<dbReference type="PROSITE" id="PS50177">
    <property type="entry name" value="NTF2_DOMAIN"/>
    <property type="match status" value="1"/>
</dbReference>
<protein>
    <recommendedName>
        <fullName evidence="2">NTF2 domain-containing protein</fullName>
    </recommendedName>
</protein>
<accession>A0ABR1N8B8</accession>
<dbReference type="InterPro" id="IPR032710">
    <property type="entry name" value="NTF2-like_dom_sf"/>
</dbReference>
<comment type="caution">
    <text evidence="3">The sequence shown here is derived from an EMBL/GenBank/DDBJ whole genome shotgun (WGS) entry which is preliminary data.</text>
</comment>
<evidence type="ECO:0000259" key="2">
    <source>
        <dbReference type="PROSITE" id="PS50177"/>
    </source>
</evidence>
<dbReference type="Pfam" id="PF02136">
    <property type="entry name" value="NTF2"/>
    <property type="match status" value="1"/>
</dbReference>
<organism evidence="3 4">
    <name type="scientific">Phyllosticta paracitricarpa</name>
    <dbReference type="NCBI Taxonomy" id="2016321"/>
    <lineage>
        <taxon>Eukaryota</taxon>
        <taxon>Fungi</taxon>
        <taxon>Dikarya</taxon>
        <taxon>Ascomycota</taxon>
        <taxon>Pezizomycotina</taxon>
        <taxon>Dothideomycetes</taxon>
        <taxon>Dothideomycetes incertae sedis</taxon>
        <taxon>Botryosphaeriales</taxon>
        <taxon>Phyllostictaceae</taxon>
        <taxon>Phyllosticta</taxon>
    </lineage>
</organism>
<dbReference type="PANTHER" id="PTHR12612">
    <property type="entry name" value="NUCLEAR TRANSPORT FACTOR 2"/>
    <property type="match status" value="1"/>
</dbReference>
<dbReference type="InterPro" id="IPR045875">
    <property type="entry name" value="NTF2"/>
</dbReference>
<keyword evidence="1" id="KW-0813">Transport</keyword>
<keyword evidence="1" id="KW-0539">Nucleus</keyword>
<sequence>MADFQNIATQFVQFYYKTFDENRGGLQALYRPQSMLTFESNAVQGTEGIMERLTNLPFQKVVHQVATLDSQPASEDGAILVLVTGALLVC</sequence>
<keyword evidence="4" id="KW-1185">Reference proteome</keyword>
<dbReference type="SUPFAM" id="SSF54427">
    <property type="entry name" value="NTF2-like"/>
    <property type="match status" value="1"/>
</dbReference>
<evidence type="ECO:0000313" key="4">
    <source>
        <dbReference type="Proteomes" id="UP001367316"/>
    </source>
</evidence>
<evidence type="ECO:0000256" key="1">
    <source>
        <dbReference type="RuleBase" id="RU369002"/>
    </source>
</evidence>
<dbReference type="Gene3D" id="3.10.450.50">
    <property type="match status" value="1"/>
</dbReference>
<keyword evidence="1" id="KW-0963">Cytoplasm</keyword>
<feature type="domain" description="NTF2" evidence="2">
    <location>
        <begin position="7"/>
        <end position="90"/>
    </location>
</feature>